<feature type="compositionally biased region" description="Basic residues" evidence="1">
    <location>
        <begin position="61"/>
        <end position="90"/>
    </location>
</feature>
<evidence type="ECO:0000313" key="2">
    <source>
        <dbReference type="EMBL" id="KAG2644138.1"/>
    </source>
</evidence>
<name>A0A8T0WAD4_PANVG</name>
<dbReference type="AlphaFoldDB" id="A0A8T0WAD4"/>
<reference evidence="2" key="1">
    <citation type="submission" date="2020-05" db="EMBL/GenBank/DDBJ databases">
        <title>WGS assembly of Panicum virgatum.</title>
        <authorList>
            <person name="Lovell J.T."/>
            <person name="Jenkins J."/>
            <person name="Shu S."/>
            <person name="Juenger T.E."/>
            <person name="Schmutz J."/>
        </authorList>
    </citation>
    <scope>NUCLEOTIDE SEQUENCE</scope>
    <source>
        <strain evidence="2">AP13</strain>
    </source>
</reference>
<feature type="compositionally biased region" description="Gly residues" evidence="1">
    <location>
        <begin position="1"/>
        <end position="11"/>
    </location>
</feature>
<gene>
    <name evidence="2" type="ORF">PVAP13_2KG409105</name>
</gene>
<keyword evidence="3" id="KW-1185">Reference proteome</keyword>
<feature type="compositionally biased region" description="Basic residues" evidence="1">
    <location>
        <begin position="101"/>
        <end position="114"/>
    </location>
</feature>
<evidence type="ECO:0000313" key="3">
    <source>
        <dbReference type="Proteomes" id="UP000823388"/>
    </source>
</evidence>
<protein>
    <submittedName>
        <fullName evidence="2">Uncharacterized protein</fullName>
    </submittedName>
</protein>
<dbReference type="Proteomes" id="UP000823388">
    <property type="component" value="Chromosome 2K"/>
</dbReference>
<accession>A0A8T0WAD4</accession>
<comment type="caution">
    <text evidence="2">The sequence shown here is derived from an EMBL/GenBank/DDBJ whole genome shotgun (WGS) entry which is preliminary data.</text>
</comment>
<feature type="region of interest" description="Disordered" evidence="1">
    <location>
        <begin position="61"/>
        <end position="114"/>
    </location>
</feature>
<dbReference type="EMBL" id="CM029039">
    <property type="protein sequence ID" value="KAG2644138.1"/>
    <property type="molecule type" value="Genomic_DNA"/>
</dbReference>
<feature type="compositionally biased region" description="Low complexity" evidence="1">
    <location>
        <begin position="91"/>
        <end position="100"/>
    </location>
</feature>
<proteinExistence type="predicted"/>
<feature type="region of interest" description="Disordered" evidence="1">
    <location>
        <begin position="1"/>
        <end position="39"/>
    </location>
</feature>
<evidence type="ECO:0000256" key="1">
    <source>
        <dbReference type="SAM" id="MobiDB-lite"/>
    </source>
</evidence>
<organism evidence="2 3">
    <name type="scientific">Panicum virgatum</name>
    <name type="common">Blackwell switchgrass</name>
    <dbReference type="NCBI Taxonomy" id="38727"/>
    <lineage>
        <taxon>Eukaryota</taxon>
        <taxon>Viridiplantae</taxon>
        <taxon>Streptophyta</taxon>
        <taxon>Embryophyta</taxon>
        <taxon>Tracheophyta</taxon>
        <taxon>Spermatophyta</taxon>
        <taxon>Magnoliopsida</taxon>
        <taxon>Liliopsida</taxon>
        <taxon>Poales</taxon>
        <taxon>Poaceae</taxon>
        <taxon>PACMAD clade</taxon>
        <taxon>Panicoideae</taxon>
        <taxon>Panicodae</taxon>
        <taxon>Paniceae</taxon>
        <taxon>Panicinae</taxon>
        <taxon>Panicum</taxon>
        <taxon>Panicum sect. Hiantes</taxon>
    </lineage>
</organism>
<sequence length="114" mass="12991">MEIKQTGGGSPSYGLHRGEPSLSLLRSHAKSIDATTHSTASIGGDMYTLARREGERLASRGRFRRCRSRRCSRGRCRRRSPRRPRTRGSRGCRPPGASSRRGPRRRPPRRPRRR</sequence>